<evidence type="ECO:0000313" key="2">
    <source>
        <dbReference type="EMBL" id="QDL55154.1"/>
    </source>
</evidence>
<organism evidence="2 3">
    <name type="scientific">Rhodoferax aquaticus</name>
    <dbReference type="NCBI Taxonomy" id="2527691"/>
    <lineage>
        <taxon>Bacteria</taxon>
        <taxon>Pseudomonadati</taxon>
        <taxon>Pseudomonadota</taxon>
        <taxon>Betaproteobacteria</taxon>
        <taxon>Burkholderiales</taxon>
        <taxon>Comamonadaceae</taxon>
        <taxon>Rhodoferax</taxon>
    </lineage>
</organism>
<evidence type="ECO:0000313" key="3">
    <source>
        <dbReference type="Proteomes" id="UP000317365"/>
    </source>
</evidence>
<evidence type="ECO:0000259" key="1">
    <source>
        <dbReference type="SMART" id="SM00986"/>
    </source>
</evidence>
<dbReference type="SMART" id="SM00987">
    <property type="entry name" value="UreE_C"/>
    <property type="match status" value="1"/>
</dbReference>
<dbReference type="InterPro" id="IPR005122">
    <property type="entry name" value="Uracil-DNA_glycosylase-like"/>
</dbReference>
<dbReference type="SUPFAM" id="SSF52141">
    <property type="entry name" value="Uracil-DNA glycosylase-like"/>
    <property type="match status" value="1"/>
</dbReference>
<dbReference type="Gene3D" id="3.40.470.10">
    <property type="entry name" value="Uracil-DNA glycosylase-like domain"/>
    <property type="match status" value="1"/>
</dbReference>
<reference evidence="3" key="1">
    <citation type="submission" date="2019-02" db="EMBL/GenBank/DDBJ databases">
        <title>Complete genome sequence of Rhodoferax sp. Gr-4.</title>
        <authorList>
            <person name="Jin L."/>
        </authorList>
    </citation>
    <scope>NUCLEOTIDE SEQUENCE [LARGE SCALE GENOMIC DNA]</scope>
    <source>
        <strain evidence="3">Gr-4</strain>
    </source>
</reference>
<protein>
    <submittedName>
        <fullName evidence="2">DNA-deoxyinosine glycosylase</fullName>
        <ecNumber evidence="2">3.2.2.15</ecNumber>
    </submittedName>
</protein>
<dbReference type="EC" id="3.2.2.15" evidence="2"/>
<keyword evidence="3" id="KW-1185">Reference proteome</keyword>
<dbReference type="EMBL" id="CP036282">
    <property type="protein sequence ID" value="QDL55154.1"/>
    <property type="molecule type" value="Genomic_DNA"/>
</dbReference>
<dbReference type="SMART" id="SM00986">
    <property type="entry name" value="UDG"/>
    <property type="match status" value="1"/>
</dbReference>
<accession>A0A515ER59</accession>
<dbReference type="KEGG" id="rhg:EXZ61_13815"/>
<reference evidence="3" key="2">
    <citation type="journal article" date="2020" name="Int. J. Syst. Evol. Microbiol.">
        <title>Genomic insights into a novel species Rhodoferax aquaticus sp. nov., isolated from freshwater.</title>
        <authorList>
            <person name="Li T."/>
            <person name="Zhuo Y."/>
            <person name="Jin C.Z."/>
            <person name="Wu X."/>
            <person name="Ko S.R."/>
            <person name="Jin F.J."/>
            <person name="Ahn C.Y."/>
            <person name="Oh H.M."/>
            <person name="Lee H.G."/>
            <person name="Jin L."/>
        </authorList>
    </citation>
    <scope>NUCLEOTIDE SEQUENCE [LARGE SCALE GENOMIC DNA]</scope>
    <source>
        <strain evidence="3">Gr-4</strain>
    </source>
</reference>
<dbReference type="RefSeq" id="WP_142812314.1">
    <property type="nucleotide sequence ID" value="NZ_CP036282.1"/>
</dbReference>
<dbReference type="Pfam" id="PF03167">
    <property type="entry name" value="UDG"/>
    <property type="match status" value="1"/>
</dbReference>
<dbReference type="InterPro" id="IPR026353">
    <property type="entry name" value="Hypoxan-DNA_Glyclase"/>
</dbReference>
<dbReference type="CDD" id="cd10032">
    <property type="entry name" value="UDG-F6_HDG"/>
    <property type="match status" value="1"/>
</dbReference>
<keyword evidence="2" id="KW-0378">Hydrolase</keyword>
<proteinExistence type="predicted"/>
<dbReference type="Proteomes" id="UP000317365">
    <property type="component" value="Chromosome"/>
</dbReference>
<gene>
    <name evidence="2" type="ORF">EXZ61_13815</name>
</gene>
<name>A0A515ER59_9BURK</name>
<dbReference type="NCBIfam" id="TIGR04274">
    <property type="entry name" value="hypoxanDNAglyco"/>
    <property type="match status" value="1"/>
</dbReference>
<sequence>MPRSKPPASNLASESLTGLAPVVSPATRVLILGSFPGVRSLELQQYYAHPQNQFWRILEAIWPSSAHGISASSYENRSKWLLERGLGVWDVYASCERSGSLDSAIRNAVPNNIAALQLPHLGAIAHNGGESFKHARHTQTLGVPVYQLPSTSPANARWSFERKLAAWREVMQRCGLV</sequence>
<keyword evidence="2" id="KW-0326">Glycosidase</keyword>
<dbReference type="GO" id="GO:0033958">
    <property type="term" value="F:DNA-deoxyinosine glycosylase activity"/>
    <property type="evidence" value="ECO:0007669"/>
    <property type="project" value="UniProtKB-EC"/>
</dbReference>
<dbReference type="InterPro" id="IPR036895">
    <property type="entry name" value="Uracil-DNA_glycosylase-like_sf"/>
</dbReference>
<feature type="domain" description="Uracil-DNA glycosylase-like" evidence="1">
    <location>
        <begin position="20"/>
        <end position="171"/>
    </location>
</feature>
<dbReference type="AlphaFoldDB" id="A0A515ER59"/>